<dbReference type="Pfam" id="PF00656">
    <property type="entry name" value="Peptidase_C14"/>
    <property type="match status" value="1"/>
</dbReference>
<dbReference type="InterPro" id="IPR019775">
    <property type="entry name" value="WD40_repeat_CS"/>
</dbReference>
<dbReference type="Pfam" id="PF00400">
    <property type="entry name" value="WD40"/>
    <property type="match status" value="14"/>
</dbReference>
<dbReference type="SUPFAM" id="SSF52129">
    <property type="entry name" value="Caspase-like"/>
    <property type="match status" value="1"/>
</dbReference>
<feature type="repeat" description="WD" evidence="3">
    <location>
        <begin position="1184"/>
        <end position="1227"/>
    </location>
</feature>
<feature type="repeat" description="WD" evidence="3">
    <location>
        <begin position="1228"/>
        <end position="1271"/>
    </location>
</feature>
<gene>
    <name evidence="6" type="ORF">HUT05_32910</name>
</gene>
<evidence type="ECO:0000256" key="2">
    <source>
        <dbReference type="ARBA" id="ARBA00022737"/>
    </source>
</evidence>
<dbReference type="InterPro" id="IPR011600">
    <property type="entry name" value="Pept_C14_caspase"/>
</dbReference>
<dbReference type="EMBL" id="CP056041">
    <property type="protein sequence ID" value="QKZ21722.1"/>
    <property type="molecule type" value="Genomic_DNA"/>
</dbReference>
<protein>
    <submittedName>
        <fullName evidence="6">Caspase family protein</fullName>
    </submittedName>
</protein>
<dbReference type="PROSITE" id="PS50082">
    <property type="entry name" value="WD_REPEATS_2"/>
    <property type="match status" value="14"/>
</dbReference>
<keyword evidence="1 3" id="KW-0853">WD repeat</keyword>
<dbReference type="PROSITE" id="PS50294">
    <property type="entry name" value="WD_REPEATS_REGION"/>
    <property type="match status" value="13"/>
</dbReference>
<keyword evidence="7" id="KW-1185">Reference proteome</keyword>
<dbReference type="RefSeq" id="WP_176577216.1">
    <property type="nucleotide sequence ID" value="NZ_CP056041.1"/>
</dbReference>
<dbReference type="PROSITE" id="PS00678">
    <property type="entry name" value="WD_REPEATS_1"/>
    <property type="match status" value="14"/>
</dbReference>
<evidence type="ECO:0000313" key="6">
    <source>
        <dbReference type="EMBL" id="QKZ21722.1"/>
    </source>
</evidence>
<keyword evidence="2" id="KW-0677">Repeat</keyword>
<sequence length="1482" mass="160849">MIHAEGSEQPVPGRRFLIAIGVGSFRNAGLDALPGVEADVRRVCDLLEPMGYQSVLQALAHDPTRDAITDGIEDWALETCLGPEDVVVVYFAGHGVCEEDRHYLLCADSRPDRWSRALAAEDLARPLVKSKVGHLLVMLDTCYAAAGTTDISRLALGLADLHRGRANRWHLAAARAKERAKENVFVDALRDIFAHPRHGATQQYMSVREVTERVNDYFKAHRPRQQARLTTTETDGQDPFFPSRFFLPGLPADGIDLVSIAGLRRRHTGHFGPRSRGVEHTGERGDYFTGRTKALDELTSFLNTPDRDHDRKARVITGDPGSGKSALLGRLLTLTDPDTSAASTRGSATDAEPPSGAPLTLIALHARRVTQDDLVTDLASALSLPASSNRDDILAAIAARTTPVAVVVDSLDEAGTAGDTQEGNRIARELLQPLSVLPPVRLIVGTRRPQIPSLGHAVHLIDLDWPAFITRSDIASYARALLEDAQDSDSRSPYRHQPDLAATIADGIAERAGFSYLVARMTARALVHGQIHIDTTQPGWRERLPSDAKEAFAAYLDRFGPDRPKVERLLRPLAYAQGMGLPWSTLWAPLAEALSGRPCPQDDLDWLHHNAGAYIIETPTPNGSAYRLFHETMAEHLRRTGHERDDHATIARTLTALVPLDPTSGVNEWNAAHPYLRYHISTHAAAGGILPSVLNDPEYLVYAHPTTLLRALDTTTSPATRTTAAIYRASAAAHTQLAPLARRDILAIDAARYQQPQLATHLARTRPWTPRWATGTLVNLAHRTTLIGHTDSVHAVAVTKIDNRPHAITAGDDRTVRVWDLTSGTERTTLTGHTAPVYDVAVTKIDNHPHAITTSNDRTVRVWDLTSGTERTTLTGHTSSVNAVAVTEIDNHPHAITTGDDGTVRVWDLTSGTERTTLTGHTSSVNAVAVTEIDNHPHAITTGDDGTVRVWDLTSGTERTTLTGHTSSVNAVAVTEIDNRPHAITAGYDETVRVWDLTSGTERTTLTGHTSSVNALAVTEIDNRPHAITTSDDRTVRVWDLTSGTERTTLTGHTSSVNALAVTEIDNHPHAITTSGDDDGTVRVWDLTSGTERATLTGHTDSVHAVAVTEIDNRPHAITASDDETVRVWDLPSSTERATLTGHTNWVLAVAMTEIDNRPHAITAGYDRTVRVWDLTSSTERTTLTGHTNWVLAVAMTEIDNRPHAITAGYDRTVRVWDLTSSTERTTLTGHTDWVLAVAVAEIDNRPHAITAGYDRTLRVWDLASGTERATLTGHTGSVHALAVAEIDNRPHAITAGNDRTLRVRDLTSGTERATLTGLTESVHALAVAEIDNRPHAITTSYDETVRVWDLTSGTERTTLTGHTSSVNALAVTEIDNRPHAITAGDDGTVRVWDLTSGTVRATLTGHTGSVHALAVTEIDNRPHAITTGNDETVRVWDLHSTHIAAVLSQPLLGNAIAAHADYIVLGMANEVVTLQPNIRGK</sequence>
<dbReference type="GO" id="GO:0004197">
    <property type="term" value="F:cysteine-type endopeptidase activity"/>
    <property type="evidence" value="ECO:0007669"/>
    <property type="project" value="InterPro"/>
</dbReference>
<feature type="repeat" description="WD" evidence="3">
    <location>
        <begin position="1096"/>
        <end position="1139"/>
    </location>
</feature>
<dbReference type="SUPFAM" id="SSF50978">
    <property type="entry name" value="WD40 repeat-like"/>
    <property type="match status" value="3"/>
</dbReference>
<dbReference type="InterPro" id="IPR001680">
    <property type="entry name" value="WD40_rpt"/>
</dbReference>
<feature type="repeat" description="WD" evidence="3">
    <location>
        <begin position="1050"/>
        <end position="1095"/>
    </location>
</feature>
<dbReference type="GO" id="GO:0006508">
    <property type="term" value="P:proteolysis"/>
    <property type="evidence" value="ECO:0007669"/>
    <property type="project" value="InterPro"/>
</dbReference>
<dbReference type="Pfam" id="PF13191">
    <property type="entry name" value="AAA_16"/>
    <property type="match status" value="1"/>
</dbReference>
<evidence type="ECO:0000256" key="3">
    <source>
        <dbReference type="PROSITE-ProRule" id="PRU00221"/>
    </source>
</evidence>
<feature type="repeat" description="WD" evidence="3">
    <location>
        <begin position="1360"/>
        <end position="1403"/>
    </location>
</feature>
<evidence type="ECO:0000259" key="4">
    <source>
        <dbReference type="Pfam" id="PF00656"/>
    </source>
</evidence>
<dbReference type="InterPro" id="IPR036322">
    <property type="entry name" value="WD40_repeat_dom_sf"/>
</dbReference>
<organism evidence="6 7">
    <name type="scientific">Streptomyces chartreusis</name>
    <dbReference type="NCBI Taxonomy" id="1969"/>
    <lineage>
        <taxon>Bacteria</taxon>
        <taxon>Bacillati</taxon>
        <taxon>Actinomycetota</taxon>
        <taxon>Actinomycetes</taxon>
        <taxon>Kitasatosporales</taxon>
        <taxon>Streptomycetaceae</taxon>
        <taxon>Streptomyces</taxon>
    </lineage>
</organism>
<dbReference type="InterPro" id="IPR015943">
    <property type="entry name" value="WD40/YVTN_repeat-like_dom_sf"/>
</dbReference>
<dbReference type="CDD" id="cd00200">
    <property type="entry name" value="WD40"/>
    <property type="match status" value="2"/>
</dbReference>
<dbReference type="InterPro" id="IPR020472">
    <property type="entry name" value="WD40_PAC1"/>
</dbReference>
<dbReference type="InterPro" id="IPR041664">
    <property type="entry name" value="AAA_16"/>
</dbReference>
<dbReference type="PRINTS" id="PR00320">
    <property type="entry name" value="GPROTEINBRPT"/>
</dbReference>
<dbReference type="PANTHER" id="PTHR22847">
    <property type="entry name" value="WD40 REPEAT PROTEIN"/>
    <property type="match status" value="1"/>
</dbReference>
<dbReference type="InterPro" id="IPR029030">
    <property type="entry name" value="Caspase-like_dom_sf"/>
</dbReference>
<feature type="repeat" description="WD" evidence="3">
    <location>
        <begin position="918"/>
        <end position="961"/>
    </location>
</feature>
<dbReference type="InterPro" id="IPR027417">
    <property type="entry name" value="P-loop_NTPase"/>
</dbReference>
<feature type="domain" description="Orc1-like AAA ATPase" evidence="5">
    <location>
        <begin position="288"/>
        <end position="417"/>
    </location>
</feature>
<name>A0A7H8TFE5_STRCX</name>
<feature type="repeat" description="WD" evidence="3">
    <location>
        <begin position="962"/>
        <end position="1005"/>
    </location>
</feature>
<dbReference type="Gene3D" id="2.130.10.10">
    <property type="entry name" value="YVTN repeat-like/Quinoprotein amine dehydrogenase"/>
    <property type="match status" value="4"/>
</dbReference>
<dbReference type="SMART" id="SM00320">
    <property type="entry name" value="WD40"/>
    <property type="match status" value="15"/>
</dbReference>
<feature type="repeat" description="WD" evidence="3">
    <location>
        <begin position="1404"/>
        <end position="1447"/>
    </location>
</feature>
<feature type="repeat" description="WD" evidence="3">
    <location>
        <begin position="1006"/>
        <end position="1049"/>
    </location>
</feature>
<evidence type="ECO:0000313" key="7">
    <source>
        <dbReference type="Proteomes" id="UP000509418"/>
    </source>
</evidence>
<evidence type="ECO:0000256" key="1">
    <source>
        <dbReference type="ARBA" id="ARBA00022574"/>
    </source>
</evidence>
<feature type="repeat" description="WD" evidence="3">
    <location>
        <begin position="830"/>
        <end position="873"/>
    </location>
</feature>
<feature type="repeat" description="WD" evidence="3">
    <location>
        <begin position="1321"/>
        <end position="1359"/>
    </location>
</feature>
<dbReference type="PANTHER" id="PTHR22847:SF637">
    <property type="entry name" value="WD REPEAT DOMAIN 5B"/>
    <property type="match status" value="1"/>
</dbReference>
<evidence type="ECO:0000259" key="5">
    <source>
        <dbReference type="Pfam" id="PF13191"/>
    </source>
</evidence>
<reference evidence="6 7" key="1">
    <citation type="submission" date="2020-06" db="EMBL/GenBank/DDBJ databases">
        <title>Genome mining for natural products.</title>
        <authorList>
            <person name="Zhang B."/>
            <person name="Shi J."/>
            <person name="Ge H."/>
        </authorList>
    </citation>
    <scope>NUCLEOTIDE SEQUENCE [LARGE SCALE GENOMIC DNA]</scope>
    <source>
        <strain evidence="6 7">NA02069</strain>
    </source>
</reference>
<accession>A0A7H8TFE5</accession>
<dbReference type="Gene3D" id="3.40.50.1460">
    <property type="match status" value="1"/>
</dbReference>
<feature type="repeat" description="WD" evidence="3">
    <location>
        <begin position="1140"/>
        <end position="1183"/>
    </location>
</feature>
<proteinExistence type="predicted"/>
<dbReference type="SUPFAM" id="SSF52540">
    <property type="entry name" value="P-loop containing nucleoside triphosphate hydrolases"/>
    <property type="match status" value="1"/>
</dbReference>
<feature type="repeat" description="WD" evidence="3">
    <location>
        <begin position="786"/>
        <end position="829"/>
    </location>
</feature>
<feature type="domain" description="Peptidase C14 caspase" evidence="4">
    <location>
        <begin position="15"/>
        <end position="147"/>
    </location>
</feature>
<dbReference type="Proteomes" id="UP000509418">
    <property type="component" value="Chromosome"/>
</dbReference>
<feature type="repeat" description="WD" evidence="3">
    <location>
        <begin position="874"/>
        <end position="917"/>
    </location>
</feature>